<keyword evidence="1" id="KW-0812">Transmembrane</keyword>
<feature type="transmembrane region" description="Helical" evidence="1">
    <location>
        <begin position="49"/>
        <end position="68"/>
    </location>
</feature>
<dbReference type="Proteomes" id="UP000663862">
    <property type="component" value="Unassembled WGS sequence"/>
</dbReference>
<dbReference type="AlphaFoldDB" id="A0A820S094"/>
<sequence>MVYKRTTPPVIHQVLLKNQVHIYISEPAVQRSPIKTKRAKLKMTHTSKAASHILDCTIYIIALILMIIDEIELVSRSLFQKFSQRLSEIFKLLDKSDVYFGNIPVLLFEGLAQFEPVAAKQMFCRPLNDAL</sequence>
<organism evidence="2 3">
    <name type="scientific">Rotaria socialis</name>
    <dbReference type="NCBI Taxonomy" id="392032"/>
    <lineage>
        <taxon>Eukaryota</taxon>
        <taxon>Metazoa</taxon>
        <taxon>Spiralia</taxon>
        <taxon>Gnathifera</taxon>
        <taxon>Rotifera</taxon>
        <taxon>Eurotatoria</taxon>
        <taxon>Bdelloidea</taxon>
        <taxon>Philodinida</taxon>
        <taxon>Philodinidae</taxon>
        <taxon>Rotaria</taxon>
    </lineage>
</organism>
<evidence type="ECO:0000313" key="3">
    <source>
        <dbReference type="Proteomes" id="UP000663862"/>
    </source>
</evidence>
<gene>
    <name evidence="2" type="ORF">TSG867_LOCUS16346</name>
</gene>
<evidence type="ECO:0000256" key="1">
    <source>
        <dbReference type="SAM" id="Phobius"/>
    </source>
</evidence>
<dbReference type="EMBL" id="CAJOBQ010000994">
    <property type="protein sequence ID" value="CAF4442863.1"/>
    <property type="molecule type" value="Genomic_DNA"/>
</dbReference>
<accession>A0A820S094</accession>
<keyword evidence="1" id="KW-0472">Membrane</keyword>
<reference evidence="2" key="1">
    <citation type="submission" date="2021-02" db="EMBL/GenBank/DDBJ databases">
        <authorList>
            <person name="Nowell W R."/>
        </authorList>
    </citation>
    <scope>NUCLEOTIDE SEQUENCE</scope>
</reference>
<evidence type="ECO:0000313" key="2">
    <source>
        <dbReference type="EMBL" id="CAF4442863.1"/>
    </source>
</evidence>
<proteinExistence type="predicted"/>
<protein>
    <submittedName>
        <fullName evidence="2">Uncharacterized protein</fullName>
    </submittedName>
</protein>
<keyword evidence="1" id="KW-1133">Transmembrane helix</keyword>
<name>A0A820S094_9BILA</name>
<comment type="caution">
    <text evidence="2">The sequence shown here is derived from an EMBL/GenBank/DDBJ whole genome shotgun (WGS) entry which is preliminary data.</text>
</comment>